<dbReference type="AlphaFoldDB" id="A0A0C3F2A9"/>
<dbReference type="InterPro" id="IPR036047">
    <property type="entry name" value="F-box-like_dom_sf"/>
</dbReference>
<reference evidence="3" key="2">
    <citation type="submission" date="2015-01" db="EMBL/GenBank/DDBJ databases">
        <title>Evolutionary Origins and Diversification of the Mycorrhizal Mutualists.</title>
        <authorList>
            <consortium name="DOE Joint Genome Institute"/>
            <consortium name="Mycorrhizal Genomics Consortium"/>
            <person name="Kohler A."/>
            <person name="Kuo A."/>
            <person name="Nagy L.G."/>
            <person name="Floudas D."/>
            <person name="Copeland A."/>
            <person name="Barry K.W."/>
            <person name="Cichocki N."/>
            <person name="Veneault-Fourrey C."/>
            <person name="LaButti K."/>
            <person name="Lindquist E.A."/>
            <person name="Lipzen A."/>
            <person name="Lundell T."/>
            <person name="Morin E."/>
            <person name="Murat C."/>
            <person name="Riley R."/>
            <person name="Ohm R."/>
            <person name="Sun H."/>
            <person name="Tunlid A."/>
            <person name="Henrissat B."/>
            <person name="Grigoriev I.V."/>
            <person name="Hibbett D.S."/>
            <person name="Martin F."/>
        </authorList>
    </citation>
    <scope>NUCLEOTIDE SEQUENCE [LARGE SCALE GENOMIC DNA]</scope>
    <source>
        <strain evidence="3">F 1598</strain>
    </source>
</reference>
<feature type="domain" description="F-box" evidence="1">
    <location>
        <begin position="101"/>
        <end position="146"/>
    </location>
</feature>
<dbReference type="PROSITE" id="PS50181">
    <property type="entry name" value="FBOX"/>
    <property type="match status" value="1"/>
</dbReference>
<dbReference type="Proteomes" id="UP000054166">
    <property type="component" value="Unassembled WGS sequence"/>
</dbReference>
<gene>
    <name evidence="2" type="ORF">PILCRDRAFT_10859</name>
</gene>
<organism evidence="2 3">
    <name type="scientific">Piloderma croceum (strain F 1598)</name>
    <dbReference type="NCBI Taxonomy" id="765440"/>
    <lineage>
        <taxon>Eukaryota</taxon>
        <taxon>Fungi</taxon>
        <taxon>Dikarya</taxon>
        <taxon>Basidiomycota</taxon>
        <taxon>Agaricomycotina</taxon>
        <taxon>Agaricomycetes</taxon>
        <taxon>Agaricomycetidae</taxon>
        <taxon>Atheliales</taxon>
        <taxon>Atheliaceae</taxon>
        <taxon>Piloderma</taxon>
    </lineage>
</organism>
<evidence type="ECO:0000313" key="3">
    <source>
        <dbReference type="Proteomes" id="UP000054166"/>
    </source>
</evidence>
<protein>
    <recommendedName>
        <fullName evidence="1">F-box domain-containing protein</fullName>
    </recommendedName>
</protein>
<accession>A0A0C3F2A9</accession>
<dbReference type="SUPFAM" id="SSF81383">
    <property type="entry name" value="F-box domain"/>
    <property type="match status" value="1"/>
</dbReference>
<evidence type="ECO:0000313" key="2">
    <source>
        <dbReference type="EMBL" id="KIM78940.1"/>
    </source>
</evidence>
<evidence type="ECO:0000259" key="1">
    <source>
        <dbReference type="PROSITE" id="PS50181"/>
    </source>
</evidence>
<sequence>MGKRARPFKLPFSIHLPFCRPSHTTPPVSSPEHTERNFLTSGTDAGNAIIGPKGDKLMPGTATDFVEMSVHSTQDDEPSLEVICEGENLCNIGGCDHATHGRVACQLPVELIHHIFIHTDAASLVSLSSINHTFQSVSERIIYRHIEPTGPKKTIRCLKTLVARPSLASHTRTYGVGDLESFNDILTAFFKLLSRALHSMTRLTELTILLDGAYSDILLGCPFRLNKLTTALHWDSTFTKWVQEQPDLRIALFCGRYVVGTKIEPQALPNLHRISASPLILASVVPGRPVKDVEICLIHPWLLNEDLMLTTMKIMTFSTGPLTSLQIVSHLSQSTEDVLAAVGVIPRVVSKLDSLAFHAVTGSVTMDILSGLFNIISEFSTLRSIMILSKNKTDALHDAVSTAGLAAKWHGGCKSLECVSFPEATWVHNRRYGWLTLKDLERILFEREKALLDRERLINEREKALGAGHKALEEKERHLEAQIRRLDEASGWEVV</sequence>
<name>A0A0C3F2A9_PILCF</name>
<proteinExistence type="predicted"/>
<dbReference type="InParanoid" id="A0A0C3F2A9"/>
<dbReference type="HOGENOM" id="CLU_551072_0_0_1"/>
<dbReference type="EMBL" id="KN833013">
    <property type="protein sequence ID" value="KIM78940.1"/>
    <property type="molecule type" value="Genomic_DNA"/>
</dbReference>
<dbReference type="OrthoDB" id="3171185at2759"/>
<reference evidence="2 3" key="1">
    <citation type="submission" date="2014-04" db="EMBL/GenBank/DDBJ databases">
        <authorList>
            <consortium name="DOE Joint Genome Institute"/>
            <person name="Kuo A."/>
            <person name="Tarkka M."/>
            <person name="Buscot F."/>
            <person name="Kohler A."/>
            <person name="Nagy L.G."/>
            <person name="Floudas D."/>
            <person name="Copeland A."/>
            <person name="Barry K.W."/>
            <person name="Cichocki N."/>
            <person name="Veneault-Fourrey C."/>
            <person name="LaButti K."/>
            <person name="Lindquist E.A."/>
            <person name="Lipzen A."/>
            <person name="Lundell T."/>
            <person name="Morin E."/>
            <person name="Murat C."/>
            <person name="Sun H."/>
            <person name="Tunlid A."/>
            <person name="Henrissat B."/>
            <person name="Grigoriev I.V."/>
            <person name="Hibbett D.S."/>
            <person name="Martin F."/>
            <person name="Nordberg H.P."/>
            <person name="Cantor M.N."/>
            <person name="Hua S.X."/>
        </authorList>
    </citation>
    <scope>NUCLEOTIDE SEQUENCE [LARGE SCALE GENOMIC DNA]</scope>
    <source>
        <strain evidence="2 3">F 1598</strain>
    </source>
</reference>
<keyword evidence="3" id="KW-1185">Reference proteome</keyword>
<dbReference type="InterPro" id="IPR001810">
    <property type="entry name" value="F-box_dom"/>
</dbReference>